<accession>A0ABW4D715</accession>
<keyword evidence="1" id="KW-0732">Signal</keyword>
<evidence type="ECO:0000313" key="3">
    <source>
        <dbReference type="Proteomes" id="UP001597189"/>
    </source>
</evidence>
<protein>
    <recommendedName>
        <fullName evidence="4">D-alanyl-D-alanine carboxypeptidase</fullName>
    </recommendedName>
</protein>
<name>A0ABW4D715_9LACO</name>
<feature type="signal peptide" evidence="1">
    <location>
        <begin position="1"/>
        <end position="25"/>
    </location>
</feature>
<evidence type="ECO:0008006" key="4">
    <source>
        <dbReference type="Google" id="ProtNLM"/>
    </source>
</evidence>
<dbReference type="RefSeq" id="WP_203646476.1">
    <property type="nucleotide sequence ID" value="NZ_BOLN01000010.1"/>
</dbReference>
<keyword evidence="3" id="KW-1185">Reference proteome</keyword>
<dbReference type="EMBL" id="JBHTOD010000010">
    <property type="protein sequence ID" value="MFD1456345.1"/>
    <property type="molecule type" value="Genomic_DNA"/>
</dbReference>
<sequence length="380" mass="43786">MKNRLIYLTLLGAALGLGSLTTASASLTTSSQPKISFKKVKQDDRFMYNKFTDVAYHAKSTKNNAYIWNDTHTKKLYNLKTYPTYTWYKTATGTYKGNHNWVQVSNLPDNKRGWVYKSNLTKGFNPKGYQVTHRRYKMPDFAGDIYHVPVTKKNVYLWNWSHTKKRVNLKNYTNQNLYRRHSVVMIHNGKSPQWYYYVGVEVNKQTVYGYVRGDQVQKGKTPDHHNQNILYPDEFVATKDYLQYLKQSKYQKLARSIIKLFPNTPVDLGLSQIAAYNFATNDTWDEDAPEAISTKGYTHIVPFETVATYLMKHKTQTNKQKLAGVEKALNQAGYTKAKRAKLSNYRLGIYVLNNVMGGKGNEDGSYSKGNWYGLVIGKTE</sequence>
<organism evidence="2 3">
    <name type="scientific">Levilactobacillus lanxiensis</name>
    <dbReference type="NCBI Taxonomy" id="2799568"/>
    <lineage>
        <taxon>Bacteria</taxon>
        <taxon>Bacillati</taxon>
        <taxon>Bacillota</taxon>
        <taxon>Bacilli</taxon>
        <taxon>Lactobacillales</taxon>
        <taxon>Lactobacillaceae</taxon>
        <taxon>Levilactobacillus</taxon>
    </lineage>
</organism>
<dbReference type="Proteomes" id="UP001597189">
    <property type="component" value="Unassembled WGS sequence"/>
</dbReference>
<comment type="caution">
    <text evidence="2">The sequence shown here is derived from an EMBL/GenBank/DDBJ whole genome shotgun (WGS) entry which is preliminary data.</text>
</comment>
<proteinExistence type="predicted"/>
<feature type="chain" id="PRO_5046951551" description="D-alanyl-D-alanine carboxypeptidase" evidence="1">
    <location>
        <begin position="26"/>
        <end position="380"/>
    </location>
</feature>
<gene>
    <name evidence="2" type="ORF">ACFQ44_11815</name>
</gene>
<evidence type="ECO:0000313" key="2">
    <source>
        <dbReference type="EMBL" id="MFD1456345.1"/>
    </source>
</evidence>
<reference evidence="3" key="1">
    <citation type="journal article" date="2019" name="Int. J. Syst. Evol. Microbiol.">
        <title>The Global Catalogue of Microorganisms (GCM) 10K type strain sequencing project: providing services to taxonomists for standard genome sequencing and annotation.</title>
        <authorList>
            <consortium name="The Broad Institute Genomics Platform"/>
            <consortium name="The Broad Institute Genome Sequencing Center for Infectious Disease"/>
            <person name="Wu L."/>
            <person name="Ma J."/>
        </authorList>
    </citation>
    <scope>NUCLEOTIDE SEQUENCE [LARGE SCALE GENOMIC DNA]</scope>
    <source>
        <strain evidence="3">CCM 8979</strain>
    </source>
</reference>
<evidence type="ECO:0000256" key="1">
    <source>
        <dbReference type="SAM" id="SignalP"/>
    </source>
</evidence>